<dbReference type="AlphaFoldDB" id="A0A6C0HB00"/>
<evidence type="ECO:0000313" key="1">
    <source>
        <dbReference type="EMBL" id="QHT77792.1"/>
    </source>
</evidence>
<sequence length="48" mass="5061">MSGCTCLGVCACSAVAMMAFLFSSKSGSQKQCNHCNEIEPKIIGDEMV</sequence>
<organism evidence="1">
    <name type="scientific">viral metagenome</name>
    <dbReference type="NCBI Taxonomy" id="1070528"/>
    <lineage>
        <taxon>unclassified sequences</taxon>
        <taxon>metagenomes</taxon>
        <taxon>organismal metagenomes</taxon>
    </lineage>
</organism>
<dbReference type="EMBL" id="MN739921">
    <property type="protein sequence ID" value="QHT77792.1"/>
    <property type="molecule type" value="Genomic_DNA"/>
</dbReference>
<accession>A0A6C0HB00</accession>
<proteinExistence type="predicted"/>
<reference evidence="1" key="1">
    <citation type="journal article" date="2020" name="Nature">
        <title>Giant virus diversity and host interactions through global metagenomics.</title>
        <authorList>
            <person name="Schulz F."/>
            <person name="Roux S."/>
            <person name="Paez-Espino D."/>
            <person name="Jungbluth S."/>
            <person name="Walsh D.A."/>
            <person name="Denef V.J."/>
            <person name="McMahon K.D."/>
            <person name="Konstantinidis K.T."/>
            <person name="Eloe-Fadrosh E.A."/>
            <person name="Kyrpides N.C."/>
            <person name="Woyke T."/>
        </authorList>
    </citation>
    <scope>NUCLEOTIDE SEQUENCE</scope>
    <source>
        <strain evidence="1">GVMAG-M-3300023179-90</strain>
    </source>
</reference>
<name>A0A6C0HB00_9ZZZZ</name>
<protein>
    <submittedName>
        <fullName evidence="1">Uncharacterized protein</fullName>
    </submittedName>
</protein>